<reference evidence="2 3" key="1">
    <citation type="submission" date="2024-01" db="EMBL/GenBank/DDBJ databases">
        <title>The genomes of 5 underutilized Papilionoideae crops provide insights into root nodulation and disease resistanc.</title>
        <authorList>
            <person name="Jiang F."/>
        </authorList>
    </citation>
    <scope>NUCLEOTIDE SEQUENCE [LARGE SCALE GENOMIC DNA]</scope>
    <source>
        <strain evidence="2">DUOXIRENSHENG_FW03</strain>
        <tissue evidence="2">Leaves</tissue>
    </source>
</reference>
<comment type="caution">
    <text evidence="2">The sequence shown here is derived from an EMBL/GenBank/DDBJ whole genome shotgun (WGS) entry which is preliminary data.</text>
</comment>
<name>A0AAN9SRV4_PSOTE</name>
<dbReference type="EMBL" id="JAYMYS010000002">
    <property type="protein sequence ID" value="KAK7404550.1"/>
    <property type="molecule type" value="Genomic_DNA"/>
</dbReference>
<dbReference type="Proteomes" id="UP001386955">
    <property type="component" value="Unassembled WGS sequence"/>
</dbReference>
<keyword evidence="1" id="KW-0812">Transmembrane</keyword>
<dbReference type="AlphaFoldDB" id="A0AAN9SRV4"/>
<proteinExistence type="predicted"/>
<evidence type="ECO:0000313" key="3">
    <source>
        <dbReference type="Proteomes" id="UP001386955"/>
    </source>
</evidence>
<protein>
    <submittedName>
        <fullName evidence="2">Uncharacterized protein</fullName>
    </submittedName>
</protein>
<feature type="transmembrane region" description="Helical" evidence="1">
    <location>
        <begin position="15"/>
        <end position="31"/>
    </location>
</feature>
<sequence>MMACEDLFLFRRGQFYLFIFYLVYLLTWFSLSRCCDLCCPKGNAATNQPIVLYAWCNGVMEVGGGAVELGLCVRL</sequence>
<evidence type="ECO:0000313" key="2">
    <source>
        <dbReference type="EMBL" id="KAK7404550.1"/>
    </source>
</evidence>
<gene>
    <name evidence="2" type="ORF">VNO78_05502</name>
</gene>
<organism evidence="2 3">
    <name type="scientific">Psophocarpus tetragonolobus</name>
    <name type="common">Winged bean</name>
    <name type="synonym">Dolichos tetragonolobus</name>
    <dbReference type="NCBI Taxonomy" id="3891"/>
    <lineage>
        <taxon>Eukaryota</taxon>
        <taxon>Viridiplantae</taxon>
        <taxon>Streptophyta</taxon>
        <taxon>Embryophyta</taxon>
        <taxon>Tracheophyta</taxon>
        <taxon>Spermatophyta</taxon>
        <taxon>Magnoliopsida</taxon>
        <taxon>eudicotyledons</taxon>
        <taxon>Gunneridae</taxon>
        <taxon>Pentapetalae</taxon>
        <taxon>rosids</taxon>
        <taxon>fabids</taxon>
        <taxon>Fabales</taxon>
        <taxon>Fabaceae</taxon>
        <taxon>Papilionoideae</taxon>
        <taxon>50 kb inversion clade</taxon>
        <taxon>NPAAA clade</taxon>
        <taxon>indigoferoid/millettioid clade</taxon>
        <taxon>Phaseoleae</taxon>
        <taxon>Psophocarpus</taxon>
    </lineage>
</organism>
<accession>A0AAN9SRV4</accession>
<keyword evidence="1" id="KW-1133">Transmembrane helix</keyword>
<keyword evidence="3" id="KW-1185">Reference proteome</keyword>
<evidence type="ECO:0000256" key="1">
    <source>
        <dbReference type="SAM" id="Phobius"/>
    </source>
</evidence>
<keyword evidence="1" id="KW-0472">Membrane</keyword>